<sequence>MLLPAKNVRRLPMKRLRAVVVDGWEQKATTNDQGYEPLGSGREEKVATTTERAVARKASCHNFAEEESTDGCGFAERGCREDKKGKSRQPVDLKGRIENGGEELPFDNNRKECGGWGTYSRQAALIL</sequence>
<name>A0A426YNP5_ENSVE</name>
<protein>
    <submittedName>
        <fullName evidence="2">Uncharacterized protein</fullName>
    </submittedName>
</protein>
<evidence type="ECO:0000313" key="3">
    <source>
        <dbReference type="Proteomes" id="UP000287651"/>
    </source>
</evidence>
<feature type="region of interest" description="Disordered" evidence="1">
    <location>
        <begin position="70"/>
        <end position="103"/>
    </location>
</feature>
<evidence type="ECO:0000313" key="2">
    <source>
        <dbReference type="EMBL" id="RRT53349.1"/>
    </source>
</evidence>
<organism evidence="2 3">
    <name type="scientific">Ensete ventricosum</name>
    <name type="common">Abyssinian banana</name>
    <name type="synonym">Musa ensete</name>
    <dbReference type="NCBI Taxonomy" id="4639"/>
    <lineage>
        <taxon>Eukaryota</taxon>
        <taxon>Viridiplantae</taxon>
        <taxon>Streptophyta</taxon>
        <taxon>Embryophyta</taxon>
        <taxon>Tracheophyta</taxon>
        <taxon>Spermatophyta</taxon>
        <taxon>Magnoliopsida</taxon>
        <taxon>Liliopsida</taxon>
        <taxon>Zingiberales</taxon>
        <taxon>Musaceae</taxon>
        <taxon>Ensete</taxon>
    </lineage>
</organism>
<dbReference type="AlphaFoldDB" id="A0A426YNP5"/>
<dbReference type="Proteomes" id="UP000287651">
    <property type="component" value="Unassembled WGS sequence"/>
</dbReference>
<evidence type="ECO:0000256" key="1">
    <source>
        <dbReference type="SAM" id="MobiDB-lite"/>
    </source>
</evidence>
<gene>
    <name evidence="2" type="ORF">B296_00026978</name>
</gene>
<dbReference type="EMBL" id="AMZH03011187">
    <property type="protein sequence ID" value="RRT53349.1"/>
    <property type="molecule type" value="Genomic_DNA"/>
</dbReference>
<comment type="caution">
    <text evidence="2">The sequence shown here is derived from an EMBL/GenBank/DDBJ whole genome shotgun (WGS) entry which is preliminary data.</text>
</comment>
<proteinExistence type="predicted"/>
<feature type="compositionally biased region" description="Basic and acidic residues" evidence="1">
    <location>
        <begin position="77"/>
        <end position="99"/>
    </location>
</feature>
<accession>A0A426YNP5</accession>
<reference evidence="2 3" key="1">
    <citation type="journal article" date="2014" name="Agronomy (Basel)">
        <title>A Draft Genome Sequence for Ensete ventricosum, the Drought-Tolerant Tree Against Hunger.</title>
        <authorList>
            <person name="Harrison J."/>
            <person name="Moore K.A."/>
            <person name="Paszkiewicz K."/>
            <person name="Jones T."/>
            <person name="Grant M."/>
            <person name="Ambacheew D."/>
            <person name="Muzemil S."/>
            <person name="Studholme D.J."/>
        </authorList>
    </citation>
    <scope>NUCLEOTIDE SEQUENCE [LARGE SCALE GENOMIC DNA]</scope>
</reference>